<gene>
    <name evidence="11" type="ORF">Ccrd_009847</name>
</gene>
<keyword evidence="12" id="KW-1185">Reference proteome</keyword>
<dbReference type="Gramene" id="KVI11735">
    <property type="protein sequence ID" value="KVI11735"/>
    <property type="gene ID" value="Ccrd_009847"/>
</dbReference>
<comment type="caution">
    <text evidence="11">The sequence shown here is derived from an EMBL/GenBank/DDBJ whole genome shotgun (WGS) entry which is preliminary data.</text>
</comment>
<evidence type="ECO:0000313" key="12">
    <source>
        <dbReference type="Proteomes" id="UP000243975"/>
    </source>
</evidence>
<dbReference type="Gene3D" id="3.40.50.1820">
    <property type="entry name" value="alpha/beta hydrolase"/>
    <property type="match status" value="1"/>
</dbReference>
<evidence type="ECO:0000256" key="10">
    <source>
        <dbReference type="RuleBase" id="RU361156"/>
    </source>
</evidence>
<dbReference type="PRINTS" id="PR00724">
    <property type="entry name" value="CRBOXYPTASEC"/>
</dbReference>
<protein>
    <recommendedName>
        <fullName evidence="10">Carboxypeptidase</fullName>
        <ecNumber evidence="10">3.4.16.-</ecNumber>
    </recommendedName>
</protein>
<proteinExistence type="inferred from homology"/>
<dbReference type="Gene3D" id="3.40.50.11320">
    <property type="match status" value="1"/>
</dbReference>
<keyword evidence="3" id="KW-0964">Secreted</keyword>
<reference evidence="11 12" key="1">
    <citation type="journal article" date="2016" name="Sci. Rep.">
        <title>The genome sequence of the outbreeding globe artichoke constructed de novo incorporating a phase-aware low-pass sequencing strategy of F1 progeny.</title>
        <authorList>
            <person name="Scaglione D."/>
            <person name="Reyes-Chin-Wo S."/>
            <person name="Acquadro A."/>
            <person name="Froenicke L."/>
            <person name="Portis E."/>
            <person name="Beitel C."/>
            <person name="Tirone M."/>
            <person name="Mauro R."/>
            <person name="Lo Monaco A."/>
            <person name="Mauromicale G."/>
            <person name="Faccioli P."/>
            <person name="Cattivelli L."/>
            <person name="Rieseberg L."/>
            <person name="Michelmore R."/>
            <person name="Lanteri S."/>
        </authorList>
    </citation>
    <scope>NUCLEOTIDE SEQUENCE [LARGE SCALE GENOMIC DNA]</scope>
    <source>
        <strain evidence="11">2C</strain>
    </source>
</reference>
<dbReference type="GO" id="GO:0004185">
    <property type="term" value="F:serine-type carboxypeptidase activity"/>
    <property type="evidence" value="ECO:0007669"/>
    <property type="project" value="UniProtKB-UniRule"/>
</dbReference>
<organism evidence="11 12">
    <name type="scientific">Cynara cardunculus var. scolymus</name>
    <name type="common">Globe artichoke</name>
    <name type="synonym">Cynara scolymus</name>
    <dbReference type="NCBI Taxonomy" id="59895"/>
    <lineage>
        <taxon>Eukaryota</taxon>
        <taxon>Viridiplantae</taxon>
        <taxon>Streptophyta</taxon>
        <taxon>Embryophyta</taxon>
        <taxon>Tracheophyta</taxon>
        <taxon>Spermatophyta</taxon>
        <taxon>Magnoliopsida</taxon>
        <taxon>eudicotyledons</taxon>
        <taxon>Gunneridae</taxon>
        <taxon>Pentapetalae</taxon>
        <taxon>asterids</taxon>
        <taxon>campanulids</taxon>
        <taxon>Asterales</taxon>
        <taxon>Asteraceae</taxon>
        <taxon>Carduoideae</taxon>
        <taxon>Cardueae</taxon>
        <taxon>Carduinae</taxon>
        <taxon>Cynara</taxon>
    </lineage>
</organism>
<accession>A0A103YM66</accession>
<keyword evidence="5 10" id="KW-0645">Protease</keyword>
<evidence type="ECO:0000256" key="9">
    <source>
        <dbReference type="ARBA" id="ARBA00023180"/>
    </source>
</evidence>
<evidence type="ECO:0000256" key="5">
    <source>
        <dbReference type="ARBA" id="ARBA00022670"/>
    </source>
</evidence>
<evidence type="ECO:0000256" key="6">
    <source>
        <dbReference type="ARBA" id="ARBA00022729"/>
    </source>
</evidence>
<evidence type="ECO:0000256" key="4">
    <source>
        <dbReference type="ARBA" id="ARBA00022645"/>
    </source>
</evidence>
<dbReference type="PROSITE" id="PS00560">
    <property type="entry name" value="CARBOXYPEPT_SER_HIS"/>
    <property type="match status" value="1"/>
</dbReference>
<dbReference type="PROSITE" id="PS00131">
    <property type="entry name" value="CARBOXYPEPT_SER_SER"/>
    <property type="match status" value="1"/>
</dbReference>
<evidence type="ECO:0000256" key="8">
    <source>
        <dbReference type="ARBA" id="ARBA00023157"/>
    </source>
</evidence>
<keyword evidence="9" id="KW-0325">Glycoprotein</keyword>
<dbReference type="GO" id="GO:0005576">
    <property type="term" value="C:extracellular region"/>
    <property type="evidence" value="ECO:0007669"/>
    <property type="project" value="UniProtKB-SubCell"/>
</dbReference>
<dbReference type="AlphaFoldDB" id="A0A103YM66"/>
<dbReference type="PANTHER" id="PTHR11802:SF32">
    <property type="entry name" value="SERINE CARBOXYPEPTIDASE-LIKE 29"/>
    <property type="match status" value="1"/>
</dbReference>
<feature type="chain" id="PRO_5006989472" description="Carboxypeptidase" evidence="10">
    <location>
        <begin position="24"/>
        <end position="480"/>
    </location>
</feature>
<dbReference type="Gene3D" id="6.10.250.940">
    <property type="match status" value="1"/>
</dbReference>
<keyword evidence="4 10" id="KW-0121">Carboxypeptidase</keyword>
<comment type="subcellular location">
    <subcellularLocation>
        <location evidence="1">Secreted</location>
    </subcellularLocation>
</comment>
<dbReference type="FunFam" id="3.40.50.1820:FF:000579">
    <property type="entry name" value="Carboxypeptidase"/>
    <property type="match status" value="1"/>
</dbReference>
<dbReference type="InterPro" id="IPR001563">
    <property type="entry name" value="Peptidase_S10"/>
</dbReference>
<dbReference type="EMBL" id="LEKV01000046">
    <property type="protein sequence ID" value="KVI11735.1"/>
    <property type="molecule type" value="Genomic_DNA"/>
</dbReference>
<dbReference type="GO" id="GO:0005773">
    <property type="term" value="C:vacuole"/>
    <property type="evidence" value="ECO:0007669"/>
    <property type="project" value="TreeGrafter"/>
</dbReference>
<comment type="similarity">
    <text evidence="2 10">Belongs to the peptidase S10 family.</text>
</comment>
<dbReference type="InterPro" id="IPR033124">
    <property type="entry name" value="Ser_caboxypep_his_AS"/>
</dbReference>
<evidence type="ECO:0000256" key="3">
    <source>
        <dbReference type="ARBA" id="ARBA00022525"/>
    </source>
</evidence>
<dbReference type="GO" id="GO:0006508">
    <property type="term" value="P:proteolysis"/>
    <property type="evidence" value="ECO:0007669"/>
    <property type="project" value="UniProtKB-KW"/>
</dbReference>
<dbReference type="PANTHER" id="PTHR11802">
    <property type="entry name" value="SERINE PROTEASE FAMILY S10 SERINE CARBOXYPEPTIDASE"/>
    <property type="match status" value="1"/>
</dbReference>
<dbReference type="InterPro" id="IPR018202">
    <property type="entry name" value="Ser_caboxypep_ser_AS"/>
</dbReference>
<dbReference type="FunFam" id="3.40.50.11320:FF:000002">
    <property type="entry name" value="Carboxypeptidase"/>
    <property type="match status" value="1"/>
</dbReference>
<sequence length="480" mass="54256">MSAWSWDFVIFVLISVQCSLTLSDSDPIAQQKLDQVKDLPGQNFNVEFEHYAGYVTVNQESGRALFYWLTEAVEDPASKPLVLWLNGGPGCSSIAYGMAEELGPFHVQKDGKSLYLNPYSWNNGGMANLLFLDSPVGVGYSYSNTTSDIYNNGDKRTAADSLEFLLNWIERFPEYKGRDFYITGESYAGHYVPQLSQAIVRHNKANVESPINLKGYMVGNALIDDYSDHIGRYEYMWASGLISDQTYKKLNKVCSNESFFNPAQQCVEITDIAYQEMGNIDFYSIFTPTCTTNGITKRLMRRWHKVQQSYDPCTQQHSLVYFNSPEVQNALHVYQSNNTSRRWEICSDAVEMYWKDSPTSMLDLYHELISSGLRIWVYSGDTDGVIPVTSTHYSIDALNLTTINPWHAWYEDGQVAGRTQTYEGLTYVTVRGAGHEVPLHKPKQALTLIKSFLAGTSMAPSEQVIKSKTSASEKLQTFII</sequence>
<feature type="signal peptide" evidence="10">
    <location>
        <begin position="1"/>
        <end position="23"/>
    </location>
</feature>
<keyword evidence="6 10" id="KW-0732">Signal</keyword>
<name>A0A103YM66_CYNCS</name>
<dbReference type="InterPro" id="IPR029058">
    <property type="entry name" value="AB_hydrolase_fold"/>
</dbReference>
<dbReference type="EC" id="3.4.16.-" evidence="10"/>
<evidence type="ECO:0000256" key="1">
    <source>
        <dbReference type="ARBA" id="ARBA00004613"/>
    </source>
</evidence>
<dbReference type="Pfam" id="PF00450">
    <property type="entry name" value="Peptidase_S10"/>
    <property type="match status" value="1"/>
</dbReference>
<keyword evidence="8" id="KW-1015">Disulfide bond</keyword>
<dbReference type="Proteomes" id="UP000243975">
    <property type="component" value="Unassembled WGS sequence"/>
</dbReference>
<dbReference type="OMA" id="IVRHNKA"/>
<evidence type="ECO:0000313" key="11">
    <source>
        <dbReference type="EMBL" id="KVI11735.1"/>
    </source>
</evidence>
<evidence type="ECO:0000256" key="2">
    <source>
        <dbReference type="ARBA" id="ARBA00009431"/>
    </source>
</evidence>
<dbReference type="SUPFAM" id="SSF53474">
    <property type="entry name" value="alpha/beta-Hydrolases"/>
    <property type="match status" value="1"/>
</dbReference>
<keyword evidence="7 10" id="KW-0378">Hydrolase</keyword>
<evidence type="ECO:0000256" key="7">
    <source>
        <dbReference type="ARBA" id="ARBA00022801"/>
    </source>
</evidence>